<reference evidence="9 10" key="1">
    <citation type="submission" date="2018-10" db="EMBL/GenBank/DDBJ databases">
        <title>A high-quality apple genome assembly.</title>
        <authorList>
            <person name="Hu J."/>
        </authorList>
    </citation>
    <scope>NUCLEOTIDE SEQUENCE [LARGE SCALE GENOMIC DNA]</scope>
    <source>
        <strain evidence="10">cv. HFTH1</strain>
        <tissue evidence="9">Young leaf</tissue>
    </source>
</reference>
<dbReference type="Proteomes" id="UP000290289">
    <property type="component" value="Chromosome 13"/>
</dbReference>
<evidence type="ECO:0000259" key="8">
    <source>
        <dbReference type="PROSITE" id="PS50888"/>
    </source>
</evidence>
<comment type="caution">
    <text evidence="9">The sequence shown here is derived from an EMBL/GenBank/DDBJ whole genome shotgun (WGS) entry which is preliminary data.</text>
</comment>
<dbReference type="AlphaFoldDB" id="A0A498I7J5"/>
<dbReference type="Pfam" id="PF13041">
    <property type="entry name" value="PPR_2"/>
    <property type="match status" value="2"/>
</dbReference>
<evidence type="ECO:0000256" key="2">
    <source>
        <dbReference type="ARBA" id="ARBA00022737"/>
    </source>
</evidence>
<dbReference type="GO" id="GO:0006355">
    <property type="term" value="P:regulation of DNA-templated transcription"/>
    <property type="evidence" value="ECO:0007669"/>
    <property type="project" value="UniProtKB-ARBA"/>
</dbReference>
<dbReference type="CDD" id="cd18919">
    <property type="entry name" value="bHLH_AtBPE_like"/>
    <property type="match status" value="1"/>
</dbReference>
<evidence type="ECO:0000256" key="1">
    <source>
        <dbReference type="ARBA" id="ARBA00004123"/>
    </source>
</evidence>
<dbReference type="FunFam" id="1.25.40.10:FF:000284">
    <property type="entry name" value="Pentatricopeptide repeat-containing protein"/>
    <property type="match status" value="1"/>
</dbReference>
<keyword evidence="10" id="KW-1185">Reference proteome</keyword>
<dbReference type="SUPFAM" id="SSF47459">
    <property type="entry name" value="HLH, helix-loop-helix DNA-binding domain"/>
    <property type="match status" value="1"/>
</dbReference>
<evidence type="ECO:0000313" key="10">
    <source>
        <dbReference type="Proteomes" id="UP000290289"/>
    </source>
</evidence>
<feature type="compositionally biased region" description="Polar residues" evidence="7">
    <location>
        <begin position="294"/>
        <end position="303"/>
    </location>
</feature>
<dbReference type="Gene3D" id="1.25.40.10">
    <property type="entry name" value="Tetratricopeptide repeat domain"/>
    <property type="match status" value="3"/>
</dbReference>
<evidence type="ECO:0000256" key="7">
    <source>
        <dbReference type="SAM" id="MobiDB-lite"/>
    </source>
</evidence>
<dbReference type="SMART" id="SM00353">
    <property type="entry name" value="HLH"/>
    <property type="match status" value="1"/>
</dbReference>
<feature type="compositionally biased region" description="Basic and acidic residues" evidence="7">
    <location>
        <begin position="1"/>
        <end position="17"/>
    </location>
</feature>
<dbReference type="FunFam" id="1.25.40.10:FF:000442">
    <property type="entry name" value="Pentatricopeptide repeat-containing protein At3g49710"/>
    <property type="match status" value="2"/>
</dbReference>
<dbReference type="PROSITE" id="PS51375">
    <property type="entry name" value="PPR"/>
    <property type="match status" value="3"/>
</dbReference>
<keyword evidence="4" id="KW-0804">Transcription</keyword>
<name>A0A498I7J5_MALDO</name>
<dbReference type="NCBIfam" id="TIGR00756">
    <property type="entry name" value="PPR"/>
    <property type="match status" value="5"/>
</dbReference>
<keyword evidence="5" id="KW-0539">Nucleus</keyword>
<dbReference type="InterPro" id="IPR002885">
    <property type="entry name" value="PPR_rpt"/>
</dbReference>
<feature type="compositionally biased region" description="Polar residues" evidence="7">
    <location>
        <begin position="323"/>
        <end position="343"/>
    </location>
</feature>
<dbReference type="GO" id="GO:0003723">
    <property type="term" value="F:RNA binding"/>
    <property type="evidence" value="ECO:0007669"/>
    <property type="project" value="InterPro"/>
</dbReference>
<keyword evidence="2" id="KW-0677">Repeat</keyword>
<evidence type="ECO:0000256" key="3">
    <source>
        <dbReference type="ARBA" id="ARBA00023015"/>
    </source>
</evidence>
<dbReference type="GO" id="GO:0005634">
    <property type="term" value="C:nucleus"/>
    <property type="evidence" value="ECO:0007669"/>
    <property type="project" value="UniProtKB-SubCell"/>
</dbReference>
<dbReference type="Pfam" id="PF01535">
    <property type="entry name" value="PPR"/>
    <property type="match status" value="5"/>
</dbReference>
<feature type="region of interest" description="Disordered" evidence="7">
    <location>
        <begin position="190"/>
        <end position="347"/>
    </location>
</feature>
<feature type="repeat" description="PPR" evidence="6">
    <location>
        <begin position="873"/>
        <end position="907"/>
    </location>
</feature>
<dbReference type="Pfam" id="PF00010">
    <property type="entry name" value="HLH"/>
    <property type="match status" value="1"/>
</dbReference>
<feature type="repeat" description="PPR" evidence="6">
    <location>
        <begin position="741"/>
        <end position="775"/>
    </location>
</feature>
<dbReference type="PANTHER" id="PTHR47926">
    <property type="entry name" value="PENTATRICOPEPTIDE REPEAT-CONTAINING PROTEIN"/>
    <property type="match status" value="1"/>
</dbReference>
<evidence type="ECO:0000256" key="5">
    <source>
        <dbReference type="ARBA" id="ARBA00023242"/>
    </source>
</evidence>
<gene>
    <name evidence="9" type="ORF">DVH24_040563</name>
</gene>
<evidence type="ECO:0000313" key="9">
    <source>
        <dbReference type="EMBL" id="RXH79416.1"/>
    </source>
</evidence>
<dbReference type="InterPro" id="IPR036638">
    <property type="entry name" value="HLH_DNA-bd_sf"/>
</dbReference>
<evidence type="ECO:0000256" key="6">
    <source>
        <dbReference type="PROSITE-ProRule" id="PRU00708"/>
    </source>
</evidence>
<organism evidence="9 10">
    <name type="scientific">Malus domestica</name>
    <name type="common">Apple</name>
    <name type="synonym">Pyrus malus</name>
    <dbReference type="NCBI Taxonomy" id="3750"/>
    <lineage>
        <taxon>Eukaryota</taxon>
        <taxon>Viridiplantae</taxon>
        <taxon>Streptophyta</taxon>
        <taxon>Embryophyta</taxon>
        <taxon>Tracheophyta</taxon>
        <taxon>Spermatophyta</taxon>
        <taxon>Magnoliopsida</taxon>
        <taxon>eudicotyledons</taxon>
        <taxon>Gunneridae</taxon>
        <taxon>Pentapetalae</taxon>
        <taxon>rosids</taxon>
        <taxon>fabids</taxon>
        <taxon>Rosales</taxon>
        <taxon>Rosaceae</taxon>
        <taxon>Amygdaloideae</taxon>
        <taxon>Maleae</taxon>
        <taxon>Malus</taxon>
    </lineage>
</organism>
<dbReference type="GO" id="GO:0046983">
    <property type="term" value="F:protein dimerization activity"/>
    <property type="evidence" value="ECO:0007669"/>
    <property type="project" value="InterPro"/>
</dbReference>
<dbReference type="InterPro" id="IPR011598">
    <property type="entry name" value="bHLH_dom"/>
</dbReference>
<proteinExistence type="predicted"/>
<dbReference type="InterPro" id="IPR011990">
    <property type="entry name" value="TPR-like_helical_dom_sf"/>
</dbReference>
<feature type="region of interest" description="Disordered" evidence="7">
    <location>
        <begin position="1"/>
        <end position="27"/>
    </location>
</feature>
<dbReference type="InterPro" id="IPR046960">
    <property type="entry name" value="PPR_At4g14850-like_plant"/>
</dbReference>
<dbReference type="Gene3D" id="4.10.280.10">
    <property type="entry name" value="Helix-loop-helix DNA-binding domain"/>
    <property type="match status" value="1"/>
</dbReference>
<feature type="domain" description="BHLH" evidence="8">
    <location>
        <begin position="359"/>
        <end position="409"/>
    </location>
</feature>
<comment type="subcellular location">
    <subcellularLocation>
        <location evidence="1">Nucleus</location>
    </subcellularLocation>
</comment>
<accession>A0A498I7J5</accession>
<sequence>MDMVDQDKFELENRNDDPMNFSPGVTPDWRFGGSNLTNTSMGLVPPGNCLAVGSSSRPSASMAESFNTTLWDHPTSSQDLGFCDMNVQNSASTSDSIGIRKGIPASLRSGIDGALDMCWNPPNSMLKGGIFLPNGPGVLPQSLSQFPADSAFIERAARFSCFNGGNVSDMVNPFGVPESMSMYSRGGGMMPWTQEGNGSKGVSGVQSQRTELNGDVSLPMEQGTPEGSPLKNEKKCQSLAKSRDEAKHAIGGSGNESDEADYSSGGGAGQEEASMLEGAEPSSKGSKKRKRSGQANELDQANAQPPCESAMDTTEFQKKGEQQPASTPNKTTAKQGKQGSQASDPPKEDYIHVRARRGQATNSHSLAERVRREKISERMKFLQDLVPGCSKVTGKAVMLDEIINYVQSLQRQVEFLSMKLATVNPRLDFDIEGLLAKDILQSRVGPSSTLGFSPDMPMAYPQLHPSQPGLIQAGLRGMGSSSDLLRRAMGPQMTPITGGFKEPSQLPNVWEDELHNVVQMSYGAGTPPSSQDVDGLSVMFFSSNYYCNLLKLCSQAGSHAQAKKLHCHIIKTVTNPETFLLNNLVTTYGRLGNLSYARHVFDQIPHRTLFSWNAILSVYSKSGHISEMQDIFNRMPSRDGVSWNSVISGHASCGFVAEGVKVYSLMLRDGPDNLNRITFSTMLVLSSTQGCVNLGRQLHGQIVKFGFESYVFVGSPLVDMYSKAGLILDAKRVFDSISERNVVMYNTLITGLLRSGLIEESECLFCEMPEKDSISWTTMISGLNQNGAGGKALAKFREMRLQGLSMDQYTFGSVLTACGSLSALEEGKQVHAYIIRTDFIDNIFVGSALVDMYCKCRIIKCAETVFKRMSRKNVVSWTALLVGYGQNGYGEEAVRIFCDMQRSGVEPDDFTLGSVISSCANLASLEEGAQFHGQALASGLMSFVTVSNALVTLYGKCGSIEDSHRLFDEMKIRDEIPTAVLKLQRRRIPSLEDVERASH</sequence>
<keyword evidence="3" id="KW-0805">Transcription regulation</keyword>
<evidence type="ECO:0000256" key="4">
    <source>
        <dbReference type="ARBA" id="ARBA00023163"/>
    </source>
</evidence>
<feature type="repeat" description="PPR" evidence="6">
    <location>
        <begin position="608"/>
        <end position="642"/>
    </location>
</feature>
<dbReference type="GO" id="GO:0009451">
    <property type="term" value="P:RNA modification"/>
    <property type="evidence" value="ECO:0007669"/>
    <property type="project" value="InterPro"/>
</dbReference>
<dbReference type="EMBL" id="RDQH01000339">
    <property type="protein sequence ID" value="RXH79416.1"/>
    <property type="molecule type" value="Genomic_DNA"/>
</dbReference>
<dbReference type="PROSITE" id="PS50888">
    <property type="entry name" value="BHLH"/>
    <property type="match status" value="1"/>
</dbReference>
<dbReference type="FunFam" id="4.10.280.10:FF:000002">
    <property type="entry name" value="Basic helix-loop-helix transcription factor"/>
    <property type="match status" value="1"/>
</dbReference>
<feature type="compositionally biased region" description="Basic and acidic residues" evidence="7">
    <location>
        <begin position="231"/>
        <end position="248"/>
    </location>
</feature>
<protein>
    <recommendedName>
        <fullName evidence="8">BHLH domain-containing protein</fullName>
    </recommendedName>
</protein>